<dbReference type="Pfam" id="PF22725">
    <property type="entry name" value="GFO_IDH_MocA_C3"/>
    <property type="match status" value="1"/>
</dbReference>
<dbReference type="PANTHER" id="PTHR43818:SF11">
    <property type="entry name" value="BCDNA.GH03377"/>
    <property type="match status" value="1"/>
</dbReference>
<evidence type="ECO:0000256" key="1">
    <source>
        <dbReference type="ARBA" id="ARBA00023002"/>
    </source>
</evidence>
<dbReference type="InterPro" id="IPR050463">
    <property type="entry name" value="Gfo/Idh/MocA_oxidrdct_glycsds"/>
</dbReference>
<protein>
    <submittedName>
        <fullName evidence="4">Gfo/Idh/MocA family protein</fullName>
    </submittedName>
</protein>
<organism evidence="4 5">
    <name type="scientific">Streptacidiphilus monticola</name>
    <dbReference type="NCBI Taxonomy" id="2161674"/>
    <lineage>
        <taxon>Bacteria</taxon>
        <taxon>Bacillati</taxon>
        <taxon>Actinomycetota</taxon>
        <taxon>Actinomycetes</taxon>
        <taxon>Kitasatosporales</taxon>
        <taxon>Streptomycetaceae</taxon>
        <taxon>Streptacidiphilus</taxon>
    </lineage>
</organism>
<dbReference type="Pfam" id="PF01408">
    <property type="entry name" value="GFO_IDH_MocA"/>
    <property type="match status" value="1"/>
</dbReference>
<reference evidence="5" key="1">
    <citation type="journal article" date="2019" name="Int. J. Syst. Evol. Microbiol.">
        <title>The Global Catalogue of Microorganisms (GCM) 10K type strain sequencing project: providing services to taxonomists for standard genome sequencing and annotation.</title>
        <authorList>
            <consortium name="The Broad Institute Genomics Platform"/>
            <consortium name="The Broad Institute Genome Sequencing Center for Infectious Disease"/>
            <person name="Wu L."/>
            <person name="Ma J."/>
        </authorList>
    </citation>
    <scope>NUCLEOTIDE SEQUENCE [LARGE SCALE GENOMIC DNA]</scope>
    <source>
        <strain evidence="5">JCM 4816</strain>
    </source>
</reference>
<dbReference type="InterPro" id="IPR036291">
    <property type="entry name" value="NAD(P)-bd_dom_sf"/>
</dbReference>
<dbReference type="PANTHER" id="PTHR43818">
    <property type="entry name" value="BCDNA.GH03377"/>
    <property type="match status" value="1"/>
</dbReference>
<dbReference type="RefSeq" id="WP_380581195.1">
    <property type="nucleotide sequence ID" value="NZ_JBHSQJ010000023.1"/>
</dbReference>
<sequence length="365" mass="38976">MQPLRIAIAGTGMIGAVHADAARRAGARVVGVAASTPERAKAAAVRLGAERSFDHADELAAAPDVDVVHVCTPNALHGPLVRRALAAGKHVVCEKPLSTELSDALELADLARESGLVNAVPFVYRYHAMAAEARHRVRGGAIGDVRLLHGHYLQDWLSGRADDNWRVDAAVGGASRAFADIGSHWCDLVEWVSGHRIAALTAVVQTAVPERPASGSVSTEDVVHVLLRTDRGATGSLVVSQVSPGRKNRLWFEIDGAEHSVVFDQENPESLLLGGRTRTETVVRDPGTLSAEAARLSPVPAGHPLGYRDCFAAFVADVYEAVRRHPTDGAPDRPLHPTFADAARTARITDAVLRSAHSRSWIEVR</sequence>
<proteinExistence type="predicted"/>
<keyword evidence="5" id="KW-1185">Reference proteome</keyword>
<feature type="domain" description="GFO/IDH/MocA-like oxidoreductase" evidence="3">
    <location>
        <begin position="132"/>
        <end position="261"/>
    </location>
</feature>
<keyword evidence="1" id="KW-0560">Oxidoreductase</keyword>
<dbReference type="InterPro" id="IPR000683">
    <property type="entry name" value="Gfo/Idh/MocA-like_OxRdtase_N"/>
</dbReference>
<evidence type="ECO:0000259" key="3">
    <source>
        <dbReference type="Pfam" id="PF22725"/>
    </source>
</evidence>
<evidence type="ECO:0000259" key="2">
    <source>
        <dbReference type="Pfam" id="PF01408"/>
    </source>
</evidence>
<dbReference type="Gene3D" id="3.30.360.10">
    <property type="entry name" value="Dihydrodipicolinate Reductase, domain 2"/>
    <property type="match status" value="1"/>
</dbReference>
<evidence type="ECO:0000313" key="4">
    <source>
        <dbReference type="EMBL" id="MFC5907115.1"/>
    </source>
</evidence>
<evidence type="ECO:0000313" key="5">
    <source>
        <dbReference type="Proteomes" id="UP001596174"/>
    </source>
</evidence>
<dbReference type="SUPFAM" id="SSF55347">
    <property type="entry name" value="Glyceraldehyde-3-phosphate dehydrogenase-like, C-terminal domain"/>
    <property type="match status" value="1"/>
</dbReference>
<name>A0ABW1FXC4_9ACTN</name>
<dbReference type="SUPFAM" id="SSF51735">
    <property type="entry name" value="NAD(P)-binding Rossmann-fold domains"/>
    <property type="match status" value="1"/>
</dbReference>
<comment type="caution">
    <text evidence="4">The sequence shown here is derived from an EMBL/GenBank/DDBJ whole genome shotgun (WGS) entry which is preliminary data.</text>
</comment>
<feature type="domain" description="Gfo/Idh/MocA-like oxidoreductase N-terminal" evidence="2">
    <location>
        <begin position="4"/>
        <end position="119"/>
    </location>
</feature>
<dbReference type="Proteomes" id="UP001596174">
    <property type="component" value="Unassembled WGS sequence"/>
</dbReference>
<dbReference type="InterPro" id="IPR055170">
    <property type="entry name" value="GFO_IDH_MocA-like_dom"/>
</dbReference>
<gene>
    <name evidence="4" type="ORF">ACFP3V_07770</name>
</gene>
<accession>A0ABW1FXC4</accession>
<dbReference type="Gene3D" id="3.40.50.720">
    <property type="entry name" value="NAD(P)-binding Rossmann-like Domain"/>
    <property type="match status" value="1"/>
</dbReference>
<dbReference type="EMBL" id="JBHSQJ010000023">
    <property type="protein sequence ID" value="MFC5907115.1"/>
    <property type="molecule type" value="Genomic_DNA"/>
</dbReference>